<gene>
    <name evidence="10" type="ORF">H0I76_13775</name>
</gene>
<evidence type="ECO:0000256" key="3">
    <source>
        <dbReference type="ARBA" id="ARBA00022630"/>
    </source>
</evidence>
<dbReference type="Gene3D" id="1.10.540.10">
    <property type="entry name" value="Acyl-CoA dehydrogenase/oxidase, N-terminal domain"/>
    <property type="match status" value="1"/>
</dbReference>
<dbReference type="InterPro" id="IPR006091">
    <property type="entry name" value="Acyl-CoA_Oxase/DH_mid-dom"/>
</dbReference>
<feature type="domain" description="Acyl-CoA oxidase/dehydrogenase middle" evidence="8">
    <location>
        <begin position="118"/>
        <end position="208"/>
    </location>
</feature>
<dbReference type="GO" id="GO:0003995">
    <property type="term" value="F:acyl-CoA dehydrogenase activity"/>
    <property type="evidence" value="ECO:0007669"/>
    <property type="project" value="TreeGrafter"/>
</dbReference>
<evidence type="ECO:0000256" key="1">
    <source>
        <dbReference type="ARBA" id="ARBA00001974"/>
    </source>
</evidence>
<dbReference type="InterPro" id="IPR046373">
    <property type="entry name" value="Acyl-CoA_Oxase/DH_mid-dom_sf"/>
</dbReference>
<dbReference type="AlphaFoldDB" id="A0A8J7M9M4"/>
<dbReference type="PANTHER" id="PTHR43884:SF20">
    <property type="entry name" value="ACYL-COA DEHYDROGENASE FADE28"/>
    <property type="match status" value="1"/>
</dbReference>
<proteinExistence type="inferred from homology"/>
<evidence type="ECO:0000313" key="10">
    <source>
        <dbReference type="EMBL" id="MBK0400263.1"/>
    </source>
</evidence>
<keyword evidence="4 6" id="KW-0274">FAD</keyword>
<dbReference type="SUPFAM" id="SSF56645">
    <property type="entry name" value="Acyl-CoA dehydrogenase NM domain-like"/>
    <property type="match status" value="1"/>
</dbReference>
<dbReference type="InterPro" id="IPR013786">
    <property type="entry name" value="AcylCoA_DH/ox_N"/>
</dbReference>
<keyword evidence="3 6" id="KW-0285">Flavoprotein</keyword>
<evidence type="ECO:0000256" key="5">
    <source>
        <dbReference type="ARBA" id="ARBA00023002"/>
    </source>
</evidence>
<evidence type="ECO:0000259" key="8">
    <source>
        <dbReference type="Pfam" id="PF02770"/>
    </source>
</evidence>
<dbReference type="InterPro" id="IPR037069">
    <property type="entry name" value="AcylCoA_DH/ox_N_sf"/>
</dbReference>
<dbReference type="InterPro" id="IPR009075">
    <property type="entry name" value="AcylCo_DH/oxidase_C"/>
</dbReference>
<dbReference type="CDD" id="cd00567">
    <property type="entry name" value="ACAD"/>
    <property type="match status" value="1"/>
</dbReference>
<dbReference type="Pfam" id="PF00441">
    <property type="entry name" value="Acyl-CoA_dh_1"/>
    <property type="match status" value="1"/>
</dbReference>
<keyword evidence="11" id="KW-1185">Reference proteome</keyword>
<evidence type="ECO:0000256" key="6">
    <source>
        <dbReference type="RuleBase" id="RU362125"/>
    </source>
</evidence>
<comment type="similarity">
    <text evidence="2 6">Belongs to the acyl-CoA dehydrogenase family.</text>
</comment>
<feature type="domain" description="Acyl-CoA dehydrogenase/oxidase C-terminal" evidence="7">
    <location>
        <begin position="219"/>
        <end position="361"/>
    </location>
</feature>
<dbReference type="InterPro" id="IPR009100">
    <property type="entry name" value="AcylCoA_DH/oxidase_NM_dom_sf"/>
</dbReference>
<evidence type="ECO:0000313" key="11">
    <source>
        <dbReference type="Proteomes" id="UP000655420"/>
    </source>
</evidence>
<dbReference type="EMBL" id="JAEHHL010000008">
    <property type="protein sequence ID" value="MBK0400263.1"/>
    <property type="molecule type" value="Genomic_DNA"/>
</dbReference>
<keyword evidence="5 6" id="KW-0560">Oxidoreductase</keyword>
<dbReference type="GO" id="GO:0050660">
    <property type="term" value="F:flavin adenine dinucleotide binding"/>
    <property type="evidence" value="ECO:0007669"/>
    <property type="project" value="InterPro"/>
</dbReference>
<comment type="cofactor">
    <cofactor evidence="1 6">
        <name>FAD</name>
        <dbReference type="ChEBI" id="CHEBI:57692"/>
    </cofactor>
</comment>
<organism evidence="10 11">
    <name type="scientific">Thermohalobaculum xanthum</name>
    <dbReference type="NCBI Taxonomy" id="2753746"/>
    <lineage>
        <taxon>Bacteria</taxon>
        <taxon>Pseudomonadati</taxon>
        <taxon>Pseudomonadota</taxon>
        <taxon>Alphaproteobacteria</taxon>
        <taxon>Rhodobacterales</taxon>
        <taxon>Paracoccaceae</taxon>
        <taxon>Thermohalobaculum</taxon>
    </lineage>
</organism>
<protein>
    <submittedName>
        <fullName evidence="10">Acyl-CoA dehydrogenase family protein</fullName>
    </submittedName>
</protein>
<feature type="domain" description="Acyl-CoA dehydrogenase/oxidase N-terminal" evidence="9">
    <location>
        <begin position="6"/>
        <end position="108"/>
    </location>
</feature>
<accession>A0A8J7M9M4</accession>
<evidence type="ECO:0000256" key="4">
    <source>
        <dbReference type="ARBA" id="ARBA00022827"/>
    </source>
</evidence>
<sequence>MDFTLSEERRMLVETAQRFLRDRYDMPTRHKAAAAPDGFDRALWADMAELGLIGALVPPEAGGFGGAGEDVALVFEQVGRGLVVEPFLASGVLGLWPLVRAGETALVEQVMAGETIAAFAHGEPDGRYGLAEVSTRAAEGDGWRITGAKAVVLNGDAADVLIVSARVSGDADAEDGLGLFLVEAAGPGVTRRGYGTVDGARAAEIVFDEAPARPLGEPGRGFALIEETMGRGVLALAAEAVGLMEVCKDTTLDYLRTRKQFGRPLGAFQALQHRMVEMVLEIEQARSAVMLAAGTFEADRLTRERNLAAAKHLTGRVGRMVAEEAIQLHGGIAMTWEYPLPHYAKRLVMLDHLLGDTDHHLERFIRLGREDAA</sequence>
<dbReference type="Gene3D" id="1.20.140.10">
    <property type="entry name" value="Butyryl-CoA Dehydrogenase, subunit A, domain 3"/>
    <property type="match status" value="1"/>
</dbReference>
<dbReference type="PANTHER" id="PTHR43884">
    <property type="entry name" value="ACYL-COA DEHYDROGENASE"/>
    <property type="match status" value="1"/>
</dbReference>
<dbReference type="RefSeq" id="WP_200610832.1">
    <property type="nucleotide sequence ID" value="NZ_JAEHHL010000008.1"/>
</dbReference>
<evidence type="ECO:0000259" key="9">
    <source>
        <dbReference type="Pfam" id="PF02771"/>
    </source>
</evidence>
<evidence type="ECO:0000256" key="2">
    <source>
        <dbReference type="ARBA" id="ARBA00009347"/>
    </source>
</evidence>
<dbReference type="InterPro" id="IPR036250">
    <property type="entry name" value="AcylCo_DH-like_C"/>
</dbReference>
<name>A0A8J7M9M4_9RHOB</name>
<dbReference type="Gene3D" id="2.40.110.10">
    <property type="entry name" value="Butyryl-CoA Dehydrogenase, subunit A, domain 2"/>
    <property type="match status" value="1"/>
</dbReference>
<dbReference type="SUPFAM" id="SSF47203">
    <property type="entry name" value="Acyl-CoA dehydrogenase C-terminal domain-like"/>
    <property type="match status" value="1"/>
</dbReference>
<evidence type="ECO:0000259" key="7">
    <source>
        <dbReference type="Pfam" id="PF00441"/>
    </source>
</evidence>
<comment type="caution">
    <text evidence="10">The sequence shown here is derived from an EMBL/GenBank/DDBJ whole genome shotgun (WGS) entry which is preliminary data.</text>
</comment>
<dbReference type="Pfam" id="PF02770">
    <property type="entry name" value="Acyl-CoA_dh_M"/>
    <property type="match status" value="1"/>
</dbReference>
<dbReference type="Proteomes" id="UP000655420">
    <property type="component" value="Unassembled WGS sequence"/>
</dbReference>
<dbReference type="Pfam" id="PF02771">
    <property type="entry name" value="Acyl-CoA_dh_N"/>
    <property type="match status" value="1"/>
</dbReference>
<reference evidence="10" key="1">
    <citation type="submission" date="2020-12" db="EMBL/GenBank/DDBJ databases">
        <title>Bacterial taxonomy.</title>
        <authorList>
            <person name="Pan X."/>
        </authorList>
    </citation>
    <scope>NUCLEOTIDE SEQUENCE</scope>
    <source>
        <strain evidence="10">M0105</strain>
    </source>
</reference>